<evidence type="ECO:0000313" key="1">
    <source>
        <dbReference type="EMBL" id="KLU81376.1"/>
    </source>
</evidence>
<name>A0A0C4DL31_MAGP6</name>
<dbReference type="Proteomes" id="UP000011715">
    <property type="component" value="Unassembled WGS sequence"/>
</dbReference>
<reference evidence="1" key="1">
    <citation type="submission" date="2010-05" db="EMBL/GenBank/DDBJ databases">
        <title>The Genome Sequence of Magnaporthe poae strain ATCC 64411.</title>
        <authorList>
            <consortium name="The Broad Institute Genome Sequencing Platform"/>
            <consortium name="Broad Institute Genome Sequencing Center for Infectious Disease"/>
            <person name="Ma L.-J."/>
            <person name="Dead R."/>
            <person name="Young S."/>
            <person name="Zeng Q."/>
            <person name="Koehrsen M."/>
            <person name="Alvarado L."/>
            <person name="Berlin A."/>
            <person name="Chapman S.B."/>
            <person name="Chen Z."/>
            <person name="Freedman E."/>
            <person name="Gellesch M."/>
            <person name="Goldberg J."/>
            <person name="Griggs A."/>
            <person name="Gujja S."/>
            <person name="Heilman E.R."/>
            <person name="Heiman D."/>
            <person name="Hepburn T."/>
            <person name="Howarth C."/>
            <person name="Jen D."/>
            <person name="Larson L."/>
            <person name="Mehta T."/>
            <person name="Neiman D."/>
            <person name="Pearson M."/>
            <person name="Roberts A."/>
            <person name="Saif S."/>
            <person name="Shea T."/>
            <person name="Shenoy N."/>
            <person name="Sisk P."/>
            <person name="Stolte C."/>
            <person name="Sykes S."/>
            <person name="Walk T."/>
            <person name="White J."/>
            <person name="Yandava C."/>
            <person name="Haas B."/>
            <person name="Nusbaum C."/>
            <person name="Birren B."/>
        </authorList>
    </citation>
    <scope>NUCLEOTIDE SEQUENCE</scope>
    <source>
        <strain evidence="1">ATCC 64411</strain>
    </source>
</reference>
<gene>
    <name evidence="1" type="ORF">MAPG_00466</name>
</gene>
<accession>A0A0C4DL31</accession>
<reference evidence="2" key="4">
    <citation type="journal article" date="2015" name="G3 (Bethesda)">
        <title>Genome sequences of three phytopathogenic species of the Magnaporthaceae family of fungi.</title>
        <authorList>
            <person name="Okagaki L.H."/>
            <person name="Nunes C.C."/>
            <person name="Sailsbery J."/>
            <person name="Clay B."/>
            <person name="Brown D."/>
            <person name="John T."/>
            <person name="Oh Y."/>
            <person name="Young N."/>
            <person name="Fitzgerald M."/>
            <person name="Haas B.J."/>
            <person name="Zeng Q."/>
            <person name="Young S."/>
            <person name="Adiconis X."/>
            <person name="Fan L."/>
            <person name="Levin J.Z."/>
            <person name="Mitchell T.K."/>
            <person name="Okubara P.A."/>
            <person name="Farman M.L."/>
            <person name="Kohn L.M."/>
            <person name="Birren B."/>
            <person name="Ma L.-J."/>
            <person name="Dean R.A."/>
        </authorList>
    </citation>
    <scope>NUCLEOTIDE SEQUENCE</scope>
    <source>
        <strain evidence="2">ATCC 64411 / 73-15</strain>
    </source>
</reference>
<reference evidence="3" key="2">
    <citation type="submission" date="2010-05" db="EMBL/GenBank/DDBJ databases">
        <title>The genome sequence of Magnaporthe poae strain ATCC 64411.</title>
        <authorList>
            <person name="Ma L.-J."/>
            <person name="Dead R."/>
            <person name="Young S."/>
            <person name="Zeng Q."/>
            <person name="Koehrsen M."/>
            <person name="Alvarado L."/>
            <person name="Berlin A."/>
            <person name="Chapman S.B."/>
            <person name="Chen Z."/>
            <person name="Freedman E."/>
            <person name="Gellesch M."/>
            <person name="Goldberg J."/>
            <person name="Griggs A."/>
            <person name="Gujja S."/>
            <person name="Heilman E.R."/>
            <person name="Heiman D."/>
            <person name="Hepburn T."/>
            <person name="Howarth C."/>
            <person name="Jen D."/>
            <person name="Larson L."/>
            <person name="Mehta T."/>
            <person name="Neiman D."/>
            <person name="Pearson M."/>
            <person name="Roberts A."/>
            <person name="Saif S."/>
            <person name="Shea T."/>
            <person name="Shenoy N."/>
            <person name="Sisk P."/>
            <person name="Stolte C."/>
            <person name="Sykes S."/>
            <person name="Walk T."/>
            <person name="White J."/>
            <person name="Yandava C."/>
            <person name="Haas B."/>
            <person name="Nusbaum C."/>
            <person name="Birren B."/>
        </authorList>
    </citation>
    <scope>NUCLEOTIDE SEQUENCE [LARGE SCALE GENOMIC DNA]</scope>
    <source>
        <strain evidence="3">ATCC 64411 / 73-15</strain>
    </source>
</reference>
<dbReference type="EnsemblFungi" id="MAPG_00466T0">
    <property type="protein sequence ID" value="MAPG_00466T0"/>
    <property type="gene ID" value="MAPG_00466"/>
</dbReference>
<dbReference type="VEuPathDB" id="FungiDB:MAPG_00466"/>
<dbReference type="EMBL" id="GL876966">
    <property type="protein sequence ID" value="KLU81376.1"/>
    <property type="molecule type" value="Genomic_DNA"/>
</dbReference>
<evidence type="ECO:0000313" key="3">
    <source>
        <dbReference type="Proteomes" id="UP000011715"/>
    </source>
</evidence>
<evidence type="ECO:0000313" key="2">
    <source>
        <dbReference type="EnsemblFungi" id="MAPG_00466T0"/>
    </source>
</evidence>
<proteinExistence type="predicted"/>
<sequence>MISTFDAFRPRGSRPEFREREHRAVLLGDVPARGLVAPGSSLARRPGITRITRILPAMFVLVLLRPGGAVRGGGVAGEVLSAIVNDAGRGPTGRCRVRTRRGGGLVALVAAPATAHV</sequence>
<organism evidence="2 3">
    <name type="scientific">Magnaporthiopsis poae (strain ATCC 64411 / 73-15)</name>
    <name type="common">Kentucky bluegrass fungus</name>
    <name type="synonym">Magnaporthe poae</name>
    <dbReference type="NCBI Taxonomy" id="644358"/>
    <lineage>
        <taxon>Eukaryota</taxon>
        <taxon>Fungi</taxon>
        <taxon>Dikarya</taxon>
        <taxon>Ascomycota</taxon>
        <taxon>Pezizomycotina</taxon>
        <taxon>Sordariomycetes</taxon>
        <taxon>Sordariomycetidae</taxon>
        <taxon>Magnaporthales</taxon>
        <taxon>Magnaporthaceae</taxon>
        <taxon>Magnaporthiopsis</taxon>
    </lineage>
</organism>
<dbReference type="AlphaFoldDB" id="A0A0C4DL31"/>
<keyword evidence="3" id="KW-1185">Reference proteome</keyword>
<dbReference type="EMBL" id="ADBL01000111">
    <property type="status" value="NOT_ANNOTATED_CDS"/>
    <property type="molecule type" value="Genomic_DNA"/>
</dbReference>
<reference evidence="1" key="3">
    <citation type="submission" date="2011-03" db="EMBL/GenBank/DDBJ databases">
        <title>Annotation of Magnaporthe poae ATCC 64411.</title>
        <authorList>
            <person name="Ma L.-J."/>
            <person name="Dead R."/>
            <person name="Young S.K."/>
            <person name="Zeng Q."/>
            <person name="Gargeya S."/>
            <person name="Fitzgerald M."/>
            <person name="Haas B."/>
            <person name="Abouelleil A."/>
            <person name="Alvarado L."/>
            <person name="Arachchi H.M."/>
            <person name="Berlin A."/>
            <person name="Brown A."/>
            <person name="Chapman S.B."/>
            <person name="Chen Z."/>
            <person name="Dunbar C."/>
            <person name="Freedman E."/>
            <person name="Gearin G."/>
            <person name="Gellesch M."/>
            <person name="Goldberg J."/>
            <person name="Griggs A."/>
            <person name="Gujja S."/>
            <person name="Heiman D."/>
            <person name="Howarth C."/>
            <person name="Larson L."/>
            <person name="Lui A."/>
            <person name="MacDonald P.J.P."/>
            <person name="Mehta T."/>
            <person name="Montmayeur A."/>
            <person name="Murphy C."/>
            <person name="Neiman D."/>
            <person name="Pearson M."/>
            <person name="Priest M."/>
            <person name="Roberts A."/>
            <person name="Saif S."/>
            <person name="Shea T."/>
            <person name="Shenoy N."/>
            <person name="Sisk P."/>
            <person name="Stolte C."/>
            <person name="Sykes S."/>
            <person name="Yandava C."/>
            <person name="Wortman J."/>
            <person name="Nusbaum C."/>
            <person name="Birren B."/>
        </authorList>
    </citation>
    <scope>NUCLEOTIDE SEQUENCE</scope>
    <source>
        <strain evidence="1">ATCC 64411</strain>
    </source>
</reference>
<protein>
    <submittedName>
        <fullName evidence="1 2">Uncharacterized protein</fullName>
    </submittedName>
</protein>
<reference evidence="2" key="5">
    <citation type="submission" date="2015-06" db="UniProtKB">
        <authorList>
            <consortium name="EnsemblFungi"/>
        </authorList>
    </citation>
    <scope>IDENTIFICATION</scope>
    <source>
        <strain evidence="2">ATCC 64411</strain>
    </source>
</reference>